<name>A0A4R8FYM3_9GAMM</name>
<dbReference type="RefSeq" id="WP_134015619.1">
    <property type="nucleotide sequence ID" value="NZ_SOEC01000002.1"/>
</dbReference>
<dbReference type="OrthoDB" id="6173997at2"/>
<dbReference type="AlphaFoldDB" id="A0A4R8FYM3"/>
<feature type="region of interest" description="Disordered" evidence="1">
    <location>
        <begin position="204"/>
        <end position="260"/>
    </location>
</feature>
<evidence type="ECO:0000256" key="1">
    <source>
        <dbReference type="SAM" id="MobiDB-lite"/>
    </source>
</evidence>
<evidence type="ECO:0000313" key="2">
    <source>
        <dbReference type="EMBL" id="TDX32157.1"/>
    </source>
</evidence>
<comment type="caution">
    <text evidence="2">The sequence shown here is derived from an EMBL/GenBank/DDBJ whole genome shotgun (WGS) entry which is preliminary data.</text>
</comment>
<accession>A0A4R8FYM3</accession>
<feature type="compositionally biased region" description="Basic and acidic residues" evidence="1">
    <location>
        <begin position="220"/>
        <end position="229"/>
    </location>
</feature>
<protein>
    <submittedName>
        <fullName evidence="2">Uncharacterized protein</fullName>
    </submittedName>
</protein>
<proteinExistence type="predicted"/>
<dbReference type="EMBL" id="SOEC01000002">
    <property type="protein sequence ID" value="TDX32157.1"/>
    <property type="molecule type" value="Genomic_DNA"/>
</dbReference>
<reference evidence="2 3" key="1">
    <citation type="submission" date="2019-03" db="EMBL/GenBank/DDBJ databases">
        <title>Freshwater and sediment microbial communities from various areas in North America, analyzing microbe dynamics in response to fracking.</title>
        <authorList>
            <person name="Lamendella R."/>
        </authorList>
    </citation>
    <scope>NUCLEOTIDE SEQUENCE [LARGE SCALE GENOMIC DNA]</scope>
    <source>
        <strain evidence="2 3">6_TX</strain>
    </source>
</reference>
<organism evidence="2 3">
    <name type="scientific">Modicisalibacter xianhensis</name>
    <dbReference type="NCBI Taxonomy" id="442341"/>
    <lineage>
        <taxon>Bacteria</taxon>
        <taxon>Pseudomonadati</taxon>
        <taxon>Pseudomonadota</taxon>
        <taxon>Gammaproteobacteria</taxon>
        <taxon>Oceanospirillales</taxon>
        <taxon>Halomonadaceae</taxon>
        <taxon>Modicisalibacter</taxon>
    </lineage>
</organism>
<gene>
    <name evidence="2" type="ORF">DFO67_102106</name>
</gene>
<sequence>MRDERPYPRELVQEWQKVIERASLTAQDAQWVMQKVHYALPPLCAVALQTTADFYRVDHGGCDSTAAVAALASQGLIEAQLPSDLGTLYPLYYAITHPRLLGRQTCRIASLGRRLISDWFSEVSGEVRTSRSNYYTHLLAVRHVLMAVIEAGVEPDADLSESPEAFFRSAIESDSFYSQRRTIQAAYDTFSEISSGNLCPGELIRSSRSGGSKVTRARRQKTDPWHEARVQAMVASPPPRRRAVTTVAEPGGSETPHALDDTETSALGFRHVATPSATADAEETSELPTLQRKVPSALTPGDDRRLVQRWVNSAATTALAAISDMARLTPEQVRDALRIALPPLERVFALLLLSTGLPVSRLLTLTVCQAGTTAQSPTSDDPPVWHPESRELCYRLRNGPSAREDAVDMQWVRLRLPAPLADALSDPEVATPGDRPFRGVRSRLNRRLARHFRHQPGITPTANRLSASSWLWRRPYARDDVAAATLSGQFSLALAAPAAYRQLSRHEIQRIFDATLESLGLVVTPEQMRDSSENHVSGLPDKSAVMGSAIAQPPEMFAALFTALREAMAAPAQEIASWWLGLPFPRESLAELYQYVAAYHLLAWQLSTGARPIGNSSHNRLGEHVQWIRDKASARGIESRVVPLLSEVHKELEQLRRWTESVQHQLQAQGLTLGDKRSGLRNTPAWLVAPQRGRRLVLRDMVWPDLQSLPLRHTTGLANNVARHSLASWLRACASDAEVDALLGHAHHGLSLSSPRAATAMGRQPELRRLLSQWLHCCGFRQLNWERLPWNR</sequence>
<dbReference type="Proteomes" id="UP000294489">
    <property type="component" value="Unassembled WGS sequence"/>
</dbReference>
<evidence type="ECO:0000313" key="3">
    <source>
        <dbReference type="Proteomes" id="UP000294489"/>
    </source>
</evidence>